<proteinExistence type="inferred from homology"/>
<feature type="binding site" evidence="8">
    <location>
        <position position="34"/>
    </location>
    <ligand>
        <name>[4Fe-4S] cluster</name>
        <dbReference type="ChEBI" id="CHEBI:49883"/>
        <note>4Fe-4S-S-AdoMet</note>
    </ligand>
</feature>
<dbReference type="UniPathway" id="UPA00391"/>
<feature type="binding site" evidence="8">
    <location>
        <position position="41"/>
    </location>
    <ligand>
        <name>[4Fe-4S] cluster</name>
        <dbReference type="ChEBI" id="CHEBI:49883"/>
        <note>4Fe-4S-S-AdoMet</note>
    </ligand>
</feature>
<evidence type="ECO:0000256" key="4">
    <source>
        <dbReference type="ARBA" id="ARBA00022842"/>
    </source>
</evidence>
<evidence type="ECO:0000256" key="3">
    <source>
        <dbReference type="ARBA" id="ARBA00022723"/>
    </source>
</evidence>
<comment type="subunit">
    <text evidence="8">Homodimer.</text>
</comment>
<evidence type="ECO:0000256" key="5">
    <source>
        <dbReference type="ARBA" id="ARBA00023004"/>
    </source>
</evidence>
<dbReference type="PANTHER" id="PTHR42836:SF1">
    <property type="entry name" value="7-CARBOXY-7-DEAZAGUANINE SYNTHASE"/>
    <property type="match status" value="1"/>
</dbReference>
<dbReference type="GO" id="GO:0000287">
    <property type="term" value="F:magnesium ion binding"/>
    <property type="evidence" value="ECO:0007669"/>
    <property type="project" value="UniProtKB-UniRule"/>
</dbReference>
<accession>A0A1M6DGC1</accession>
<feature type="binding site" evidence="8">
    <location>
        <position position="43"/>
    </location>
    <ligand>
        <name>Mg(2+)</name>
        <dbReference type="ChEBI" id="CHEBI:18420"/>
    </ligand>
</feature>
<dbReference type="PIRSF" id="PIRSF000370">
    <property type="entry name" value="QueE"/>
    <property type="match status" value="1"/>
</dbReference>
<dbReference type="GO" id="GO:1904047">
    <property type="term" value="F:S-adenosyl-L-methionine binding"/>
    <property type="evidence" value="ECO:0007669"/>
    <property type="project" value="UniProtKB-UniRule"/>
</dbReference>
<dbReference type="GO" id="GO:0051539">
    <property type="term" value="F:4 iron, 4 sulfur cluster binding"/>
    <property type="evidence" value="ECO:0007669"/>
    <property type="project" value="UniProtKB-UniRule"/>
</dbReference>
<dbReference type="EC" id="4.3.99.3" evidence="8"/>
<dbReference type="AlphaFoldDB" id="A0A1M6DGC1"/>
<dbReference type="Proteomes" id="UP000184529">
    <property type="component" value="Unassembled WGS sequence"/>
</dbReference>
<dbReference type="InterPro" id="IPR024924">
    <property type="entry name" value="7-CO-7-deazaguanine_synth-like"/>
</dbReference>
<dbReference type="HAMAP" id="MF_00917">
    <property type="entry name" value="QueE"/>
    <property type="match status" value="1"/>
</dbReference>
<keyword evidence="3 8" id="KW-0479">Metal-binding</keyword>
<keyword evidence="5 8" id="KW-0408">Iron</keyword>
<evidence type="ECO:0000313" key="11">
    <source>
        <dbReference type="Proteomes" id="UP000184529"/>
    </source>
</evidence>
<comment type="cofactor">
    <cofactor evidence="8">
        <name>Mg(2+)</name>
        <dbReference type="ChEBI" id="CHEBI:18420"/>
    </cofactor>
</comment>
<comment type="pathway">
    <text evidence="8">Purine metabolism; 7-cyano-7-deazaguanine biosynthesis.</text>
</comment>
<dbReference type="PANTHER" id="PTHR42836">
    <property type="entry name" value="7-CARBOXY-7-DEAZAGUANINE SYNTHASE"/>
    <property type="match status" value="1"/>
</dbReference>
<feature type="binding site" evidence="8">
    <location>
        <position position="94"/>
    </location>
    <ligand>
        <name>S-adenosyl-L-methionine</name>
        <dbReference type="ChEBI" id="CHEBI:59789"/>
    </ligand>
</feature>
<comment type="similarity">
    <text evidence="8">Belongs to the radical SAM superfamily. 7-carboxy-7-deazaguanine synthase family.</text>
</comment>
<evidence type="ECO:0000256" key="7">
    <source>
        <dbReference type="ARBA" id="ARBA00023239"/>
    </source>
</evidence>
<dbReference type="RefSeq" id="WP_072867572.1">
    <property type="nucleotide sequence ID" value="NZ_FQZM01000010.1"/>
</dbReference>
<organism evidence="10 11">
    <name type="scientific">Desulfofundulus thermosubterraneus DSM 16057</name>
    <dbReference type="NCBI Taxonomy" id="1121432"/>
    <lineage>
        <taxon>Bacteria</taxon>
        <taxon>Bacillati</taxon>
        <taxon>Bacillota</taxon>
        <taxon>Clostridia</taxon>
        <taxon>Eubacteriales</taxon>
        <taxon>Peptococcaceae</taxon>
        <taxon>Desulfofundulus</taxon>
    </lineage>
</organism>
<dbReference type="SUPFAM" id="SSF102114">
    <property type="entry name" value="Radical SAM enzymes"/>
    <property type="match status" value="1"/>
</dbReference>
<keyword evidence="8" id="KW-0671">Queuosine biosynthesis</keyword>
<feature type="binding site" evidence="8">
    <location>
        <begin position="15"/>
        <end position="17"/>
    </location>
    <ligand>
        <name>substrate</name>
    </ligand>
</feature>
<dbReference type="SFLD" id="SFLDS00029">
    <property type="entry name" value="Radical_SAM"/>
    <property type="match status" value="1"/>
</dbReference>
<feature type="binding site" evidence="8">
    <location>
        <position position="38"/>
    </location>
    <ligand>
        <name>[4Fe-4S] cluster</name>
        <dbReference type="ChEBI" id="CHEBI:49883"/>
        <note>4Fe-4S-S-AdoMet</note>
    </ligand>
</feature>
<keyword evidence="6 8" id="KW-0411">Iron-sulfur</keyword>
<keyword evidence="4 8" id="KW-0460">Magnesium</keyword>
<dbReference type="Gene3D" id="3.20.20.70">
    <property type="entry name" value="Aldolase class I"/>
    <property type="match status" value="1"/>
</dbReference>
<dbReference type="GO" id="GO:0008616">
    <property type="term" value="P:tRNA queuosine(34) biosynthetic process"/>
    <property type="evidence" value="ECO:0007669"/>
    <property type="project" value="UniProtKB-UniRule"/>
</dbReference>
<reference evidence="11" key="1">
    <citation type="submission" date="2016-11" db="EMBL/GenBank/DDBJ databases">
        <authorList>
            <person name="Varghese N."/>
            <person name="Submissions S."/>
        </authorList>
    </citation>
    <scope>NUCLEOTIDE SEQUENCE [LARGE SCALE GENOMIC DNA]</scope>
    <source>
        <strain evidence="11">DSM 16057</strain>
    </source>
</reference>
<comment type="cofactor">
    <cofactor evidence="8">
        <name>[4Fe-4S] cluster</name>
        <dbReference type="ChEBI" id="CHEBI:49883"/>
    </cofactor>
    <text evidence="8">Binds 1 [4Fe-4S] cluster. The cluster is coordinated with 3 cysteines and an exchangeable S-adenosyl-L-methionine.</text>
</comment>
<dbReference type="GO" id="GO:0016840">
    <property type="term" value="F:carbon-nitrogen lyase activity"/>
    <property type="evidence" value="ECO:0007669"/>
    <property type="project" value="UniProtKB-UniRule"/>
</dbReference>
<evidence type="ECO:0000259" key="9">
    <source>
        <dbReference type="PROSITE" id="PS51918"/>
    </source>
</evidence>
<dbReference type="OrthoDB" id="9792276at2"/>
<sequence length="246" mass="27460">MSPPVAPLVEIFSSIQGEGIWVGCRQIFLRFAGCNLACSYCDTPRGIPQYCRWEARPGSREFLLLPNPLTAQEVALMIRKLEPAAHHSISLTGGEPLLHTSFLLELIPLLKGTRQGIYLETNGTLPDSLERILPLVDIIAMDIKLPGTANINPCWQEHRAFLKLARGKHVFVKLVVDEDSKPEEIERALDLICNVGDIPLVIQPVTTPEGKTRLNPEKAITWQSRALEKLTDVRVIPQTHKFLGHL</sequence>
<dbReference type="InterPro" id="IPR007197">
    <property type="entry name" value="rSAM"/>
</dbReference>
<keyword evidence="7 8" id="KW-0456">Lyase</keyword>
<dbReference type="CDD" id="cd01335">
    <property type="entry name" value="Radical_SAM"/>
    <property type="match status" value="1"/>
</dbReference>
<evidence type="ECO:0000256" key="2">
    <source>
        <dbReference type="ARBA" id="ARBA00022691"/>
    </source>
</evidence>
<evidence type="ECO:0000256" key="1">
    <source>
        <dbReference type="ARBA" id="ARBA00022485"/>
    </source>
</evidence>
<dbReference type="InterPro" id="IPR013785">
    <property type="entry name" value="Aldolase_TIM"/>
</dbReference>
<feature type="binding site" evidence="8">
    <location>
        <begin position="40"/>
        <end position="42"/>
    </location>
    <ligand>
        <name>S-adenosyl-L-methionine</name>
        <dbReference type="ChEBI" id="CHEBI:59789"/>
    </ligand>
</feature>
<keyword evidence="1 8" id="KW-0004">4Fe-4S</keyword>
<dbReference type="PROSITE" id="PS51918">
    <property type="entry name" value="RADICAL_SAM"/>
    <property type="match status" value="1"/>
</dbReference>
<name>A0A1M6DGC1_9FIRM</name>
<comment type="catalytic activity">
    <reaction evidence="8">
        <text>6-carboxy-5,6,7,8-tetrahydropterin + H(+) = 7-carboxy-7-carbaguanine + NH4(+)</text>
        <dbReference type="Rhea" id="RHEA:27974"/>
        <dbReference type="ChEBI" id="CHEBI:15378"/>
        <dbReference type="ChEBI" id="CHEBI:28938"/>
        <dbReference type="ChEBI" id="CHEBI:61032"/>
        <dbReference type="ChEBI" id="CHEBI:61036"/>
        <dbReference type="EC" id="4.3.99.3"/>
    </reaction>
</comment>
<feature type="domain" description="Radical SAM core" evidence="9">
    <location>
        <begin position="21"/>
        <end position="246"/>
    </location>
</feature>
<protein>
    <recommendedName>
        <fullName evidence="8">7-carboxy-7-deazaguanine synthase</fullName>
        <shortName evidence="8">CDG synthase</shortName>
        <ecNumber evidence="8">4.3.99.3</ecNumber>
    </recommendedName>
    <alternativeName>
        <fullName evidence="8">Queuosine biosynthesis protein QueE</fullName>
    </alternativeName>
</protein>
<feature type="binding site" evidence="8">
    <location>
        <position position="92"/>
    </location>
    <ligand>
        <name>substrate</name>
    </ligand>
</feature>
<evidence type="ECO:0000256" key="6">
    <source>
        <dbReference type="ARBA" id="ARBA00023014"/>
    </source>
</evidence>
<keyword evidence="2 8" id="KW-0949">S-adenosyl-L-methionine</keyword>
<dbReference type="STRING" id="1121432.SAMN02745219_00906"/>
<evidence type="ECO:0000256" key="8">
    <source>
        <dbReference type="HAMAP-Rule" id="MF_00917"/>
    </source>
</evidence>
<comment type="function">
    <text evidence="8">Catalyzes the complex heterocyclic radical-mediated conversion of 6-carboxy-5,6,7,8-tetrahydropterin (CPH4) to 7-carboxy-7-deazaguanine (CDG), a step common to the biosynthetic pathways of all 7-deazapurine-containing compounds.</text>
</comment>
<keyword evidence="11" id="KW-1185">Reference proteome</keyword>
<dbReference type="InterPro" id="IPR058240">
    <property type="entry name" value="rSAM_sf"/>
</dbReference>
<comment type="caution">
    <text evidence="8">Lacks conserved residue(s) required for the propagation of feature annotation.</text>
</comment>
<feature type="binding site" evidence="8">
    <location>
        <position position="30"/>
    </location>
    <ligand>
        <name>substrate</name>
    </ligand>
</feature>
<comment type="cofactor">
    <cofactor evidence="8">
        <name>S-adenosyl-L-methionine</name>
        <dbReference type="ChEBI" id="CHEBI:59789"/>
    </cofactor>
    <text evidence="8">Binds 1 S-adenosyl-L-methionine per subunit.</text>
</comment>
<gene>
    <name evidence="8" type="primary">queE</name>
    <name evidence="10" type="ORF">SAMN02745219_00906</name>
</gene>
<evidence type="ECO:0000313" key="10">
    <source>
        <dbReference type="EMBL" id="SHI72387.1"/>
    </source>
</evidence>
<dbReference type="EMBL" id="FQZM01000010">
    <property type="protein sequence ID" value="SHI72387.1"/>
    <property type="molecule type" value="Genomic_DNA"/>
</dbReference>
<dbReference type="Pfam" id="PF04055">
    <property type="entry name" value="Radical_SAM"/>
    <property type="match status" value="1"/>
</dbReference>